<evidence type="ECO:0000313" key="3">
    <source>
        <dbReference type="Proteomes" id="UP000095751"/>
    </source>
</evidence>
<protein>
    <submittedName>
        <fullName evidence="2">Uncharacterized protein</fullName>
    </submittedName>
</protein>
<feature type="compositionally biased region" description="Acidic residues" evidence="1">
    <location>
        <begin position="9"/>
        <end position="22"/>
    </location>
</feature>
<evidence type="ECO:0000313" key="2">
    <source>
        <dbReference type="EMBL" id="OEU11348.1"/>
    </source>
</evidence>
<dbReference type="KEGG" id="fcy:FRACYDRAFT_245680"/>
<accession>A0A1E7EZB9</accession>
<evidence type="ECO:0000256" key="1">
    <source>
        <dbReference type="SAM" id="MobiDB-lite"/>
    </source>
</evidence>
<sequence length="425" mass="49160">MDDHPNIDNNEDDEQQQEAQAEEQEHIDAAAAIAAAAETKQRHLKIDLVLERKEKFPFRNRNKIDGLIQEFLEKLGNDIHDMLFENEFAGADTYDGLDSDRDTEEEVETAIRFFPEVLSRRKPFSEGRLYYPIQALTLVHDVHNDDGNWQCNVKTVLFIPIVARLAIEFDLFEEDKRGGLLCLDRDGYNVLQHLMLTVETIVENLEEKYRVIDDKYLQVLIQLRKLGLLKKEDIQRYDLLHYLCRVDYFAEKRLRFLVEWDPNALTQTDIFGQRVNAPTIQGFQFVFEYGIRYFPNKKGISLLFHKPNSLLTTFRYACGKFDYNDVMNVIEDTLARYSSTPINSADAVLSAAIDETVHLDGVYFLLRREPDMLQKLLSSSPSASTSTSTAVADCDININSNINNDTTDEVNSRKEKDRKCKRHID</sequence>
<feature type="region of interest" description="Disordered" evidence="1">
    <location>
        <begin position="404"/>
        <end position="425"/>
    </location>
</feature>
<organism evidence="2 3">
    <name type="scientific">Fragilariopsis cylindrus CCMP1102</name>
    <dbReference type="NCBI Taxonomy" id="635003"/>
    <lineage>
        <taxon>Eukaryota</taxon>
        <taxon>Sar</taxon>
        <taxon>Stramenopiles</taxon>
        <taxon>Ochrophyta</taxon>
        <taxon>Bacillariophyta</taxon>
        <taxon>Bacillariophyceae</taxon>
        <taxon>Bacillariophycidae</taxon>
        <taxon>Bacillariales</taxon>
        <taxon>Bacillariaceae</taxon>
        <taxon>Fragilariopsis</taxon>
    </lineage>
</organism>
<keyword evidence="3" id="KW-1185">Reference proteome</keyword>
<dbReference type="Proteomes" id="UP000095751">
    <property type="component" value="Unassembled WGS sequence"/>
</dbReference>
<feature type="region of interest" description="Disordered" evidence="1">
    <location>
        <begin position="1"/>
        <end position="25"/>
    </location>
</feature>
<dbReference type="EMBL" id="KV784368">
    <property type="protein sequence ID" value="OEU11348.1"/>
    <property type="molecule type" value="Genomic_DNA"/>
</dbReference>
<reference evidence="2 3" key="1">
    <citation type="submission" date="2016-09" db="EMBL/GenBank/DDBJ databases">
        <title>Extensive genetic diversity and differential bi-allelic expression allows diatom success in the polar Southern Ocean.</title>
        <authorList>
            <consortium name="DOE Joint Genome Institute"/>
            <person name="Mock T."/>
            <person name="Otillar R.P."/>
            <person name="Strauss J."/>
            <person name="Dupont C."/>
            <person name="Frickenhaus S."/>
            <person name="Maumus F."/>
            <person name="Mcmullan M."/>
            <person name="Sanges R."/>
            <person name="Schmutz J."/>
            <person name="Toseland A."/>
            <person name="Valas R."/>
            <person name="Veluchamy A."/>
            <person name="Ward B.J."/>
            <person name="Allen A."/>
            <person name="Barry K."/>
            <person name="Falciatore A."/>
            <person name="Ferrante M."/>
            <person name="Fortunato A.E."/>
            <person name="Gloeckner G."/>
            <person name="Gruber A."/>
            <person name="Hipkin R."/>
            <person name="Janech M."/>
            <person name="Kroth P."/>
            <person name="Leese F."/>
            <person name="Lindquist E."/>
            <person name="Lyon B.R."/>
            <person name="Martin J."/>
            <person name="Mayer C."/>
            <person name="Parker M."/>
            <person name="Quesneville H."/>
            <person name="Raymond J."/>
            <person name="Uhlig C."/>
            <person name="Valentin K.U."/>
            <person name="Worden A.Z."/>
            <person name="Armbrust E.V."/>
            <person name="Bowler C."/>
            <person name="Green B."/>
            <person name="Moulton V."/>
            <person name="Van Oosterhout C."/>
            <person name="Grigoriev I."/>
        </authorList>
    </citation>
    <scope>NUCLEOTIDE SEQUENCE [LARGE SCALE GENOMIC DNA]</scope>
    <source>
        <strain evidence="2 3">CCMP1102</strain>
    </source>
</reference>
<name>A0A1E7EZB9_9STRA</name>
<proteinExistence type="predicted"/>
<dbReference type="AlphaFoldDB" id="A0A1E7EZB9"/>
<dbReference type="InParanoid" id="A0A1E7EZB9"/>
<feature type="compositionally biased region" description="Basic and acidic residues" evidence="1">
    <location>
        <begin position="410"/>
        <end position="425"/>
    </location>
</feature>
<gene>
    <name evidence="2" type="ORF">FRACYDRAFT_245680</name>
</gene>